<reference evidence="4" key="1">
    <citation type="submission" date="2018-06" db="EMBL/GenBank/DDBJ databases">
        <authorList>
            <person name="Zhirakovskaya E."/>
        </authorList>
    </citation>
    <scope>NUCLEOTIDE SEQUENCE</scope>
</reference>
<evidence type="ECO:0000259" key="3">
    <source>
        <dbReference type="Pfam" id="PF07587"/>
    </source>
</evidence>
<proteinExistence type="predicted"/>
<accession>A0A3B1E923</accession>
<dbReference type="PANTHER" id="PTHR35889">
    <property type="entry name" value="CYCLOINULO-OLIGOSACCHARIDE FRUCTANOTRANSFERASE-RELATED"/>
    <property type="match status" value="1"/>
</dbReference>
<dbReference type="EMBL" id="UOGL01000663">
    <property type="protein sequence ID" value="VAX42507.1"/>
    <property type="molecule type" value="Genomic_DNA"/>
</dbReference>
<evidence type="ECO:0000259" key="2">
    <source>
        <dbReference type="Pfam" id="PF07583"/>
    </source>
</evidence>
<evidence type="ECO:0008006" key="5">
    <source>
        <dbReference type="Google" id="ProtNLM"/>
    </source>
</evidence>
<evidence type="ECO:0000256" key="1">
    <source>
        <dbReference type="SAM" id="MobiDB-lite"/>
    </source>
</evidence>
<protein>
    <recommendedName>
        <fullName evidence="5">DUF1549 domain-containing protein</fullName>
    </recommendedName>
</protein>
<feature type="region of interest" description="Disordered" evidence="1">
    <location>
        <begin position="40"/>
        <end position="67"/>
    </location>
</feature>
<dbReference type="PANTHER" id="PTHR35889:SF3">
    <property type="entry name" value="F-BOX DOMAIN-CONTAINING PROTEIN"/>
    <property type="match status" value="1"/>
</dbReference>
<dbReference type="AlphaFoldDB" id="A0A3B1E923"/>
<organism evidence="4">
    <name type="scientific">hydrothermal vent metagenome</name>
    <dbReference type="NCBI Taxonomy" id="652676"/>
    <lineage>
        <taxon>unclassified sequences</taxon>
        <taxon>metagenomes</taxon>
        <taxon>ecological metagenomes</taxon>
    </lineage>
</organism>
<dbReference type="Pfam" id="PF07583">
    <property type="entry name" value="PSCyt2"/>
    <property type="match status" value="1"/>
</dbReference>
<dbReference type="InterPro" id="IPR022655">
    <property type="entry name" value="DUF1553"/>
</dbReference>
<feature type="domain" description="DUF1549" evidence="2">
    <location>
        <begin position="91"/>
        <end position="270"/>
    </location>
</feature>
<evidence type="ECO:0000313" key="4">
    <source>
        <dbReference type="EMBL" id="VAX42507.1"/>
    </source>
</evidence>
<feature type="compositionally biased region" description="Basic residues" evidence="1">
    <location>
        <begin position="43"/>
        <end position="63"/>
    </location>
</feature>
<gene>
    <name evidence="4" type="ORF">MNBD_PLANCTO02-767</name>
</gene>
<name>A0A3B1E923_9ZZZZ</name>
<dbReference type="InterPro" id="IPR011444">
    <property type="entry name" value="DUF1549"/>
</dbReference>
<feature type="domain" description="DUF1553" evidence="3">
    <location>
        <begin position="370"/>
        <end position="636"/>
    </location>
</feature>
<dbReference type="Pfam" id="PF07587">
    <property type="entry name" value="PSD1"/>
    <property type="match status" value="1"/>
</dbReference>
<sequence length="664" mass="77415">MSEKQISYSKWFSSKVMIYGLCCLLATLFAVLSALPETEAAQRRRRPPRRRTSKKKKPSKKKEKPLPPRFMVKSKSVLPSRLMSAIISAQKIDKMVEANYAKYKVTPNPLTSDEQFVRRIYLDIAGRIPTYPETRIFIGSRKPRKRRELIDKLLNSDEYASHSYNYWADILRYTDRLNNSTHGEPYRQWIKQSLAENKPWDKMVTEMITAKGLIWEDPASGFLQRDSGMPLDNMNNIVRIFLGTRIGCAQCHDHPFDRWTQKEFYQMAAYTYGARTNASPNDKRFFKKNPSKRLKEEYYEIDQEEKIQRRNYYRMTQLIRYNLAIVNDNPRRKIRLPKNYQYNNAKPRQIIPPKTLFGDPAIIKKGESSRITFARWLTAKSNPRFAKTIANRLWKRAFGRGQIEPVDDMMDSTVAENPQLMKHLESEMKRLNFDMKEYLRIIFNTQTYQRQASVKATPLAELYHFPGPILRRMTAEQAWDSFLTLAVTKPNEYREFPANIRTEYISVDLNTTTPQNVLEGDDKSKKAVREGRRKKYKYKGVLLARASELPSPVKPSHFLRTFGQSDRELISSSSVSGSVPQVLFMFNGPITHMMLEKGSTMYKNVTKKKRVSGRVEVIFLSILNRKPTKDESRVALQEIKKNGSAGYGNVIWSLVNTREFLFVQ</sequence>